<dbReference type="InterPro" id="IPR012337">
    <property type="entry name" value="RNaseH-like_sf"/>
</dbReference>
<dbReference type="PANTHER" id="PTHR46148:SF60">
    <property type="entry name" value="CHROMO DOMAIN-CONTAINING PROTEIN"/>
    <property type="match status" value="1"/>
</dbReference>
<dbReference type="InterPro" id="IPR056924">
    <property type="entry name" value="SH3_Tf2-1"/>
</dbReference>
<dbReference type="SUPFAM" id="SSF53098">
    <property type="entry name" value="Ribonuclease H-like"/>
    <property type="match status" value="1"/>
</dbReference>
<dbReference type="Gene3D" id="3.30.420.10">
    <property type="entry name" value="Ribonuclease H-like superfamily/Ribonuclease H"/>
    <property type="match status" value="1"/>
</dbReference>
<sequence>MVLGMLFIREPPRCTVIYGKSICGMGTQFTSQFWKAFQKGLGTKVKLTTAFHPQIDGQVEQFAYNSSYHSSTAMDPFEELYGRRCRERLKTTQSRQKSYADVRRRDLEFEIGDWVYLTISPMKGVMRFGKKGKLSPRYVGPYVILKHVGKVAYELYLPNEFAPIHPVFHVSMLK</sequence>
<evidence type="ECO:0000259" key="1">
    <source>
        <dbReference type="Pfam" id="PF24626"/>
    </source>
</evidence>
<dbReference type="InterPro" id="IPR036397">
    <property type="entry name" value="RNaseH_sf"/>
</dbReference>
<evidence type="ECO:0000313" key="2">
    <source>
        <dbReference type="EMBL" id="WMV09068.1"/>
    </source>
</evidence>
<protein>
    <recommendedName>
        <fullName evidence="1">Tf2-1-like SH3-like domain-containing protein</fullName>
    </recommendedName>
</protein>
<organism evidence="2 3">
    <name type="scientific">Solanum verrucosum</name>
    <dbReference type="NCBI Taxonomy" id="315347"/>
    <lineage>
        <taxon>Eukaryota</taxon>
        <taxon>Viridiplantae</taxon>
        <taxon>Streptophyta</taxon>
        <taxon>Embryophyta</taxon>
        <taxon>Tracheophyta</taxon>
        <taxon>Spermatophyta</taxon>
        <taxon>Magnoliopsida</taxon>
        <taxon>eudicotyledons</taxon>
        <taxon>Gunneridae</taxon>
        <taxon>Pentapetalae</taxon>
        <taxon>asterids</taxon>
        <taxon>lamiids</taxon>
        <taxon>Solanales</taxon>
        <taxon>Solanaceae</taxon>
        <taxon>Solanoideae</taxon>
        <taxon>Solaneae</taxon>
        <taxon>Solanum</taxon>
    </lineage>
</organism>
<dbReference type="GO" id="GO:0003676">
    <property type="term" value="F:nucleic acid binding"/>
    <property type="evidence" value="ECO:0007669"/>
    <property type="project" value="InterPro"/>
</dbReference>
<dbReference type="EMBL" id="CP133612">
    <property type="protein sequence ID" value="WMV09068.1"/>
    <property type="molecule type" value="Genomic_DNA"/>
</dbReference>
<reference evidence="2" key="1">
    <citation type="submission" date="2023-08" db="EMBL/GenBank/DDBJ databases">
        <title>A de novo genome assembly of Solanum verrucosum Schlechtendal, a Mexican diploid species geographically isolated from the other diploid A-genome species in potato relatives.</title>
        <authorList>
            <person name="Hosaka K."/>
        </authorList>
    </citation>
    <scope>NUCLEOTIDE SEQUENCE</scope>
    <source>
        <tissue evidence="2">Young leaves</tissue>
    </source>
</reference>
<dbReference type="AlphaFoldDB" id="A0AAF0T9F0"/>
<dbReference type="Proteomes" id="UP001234989">
    <property type="component" value="Chromosome 1"/>
</dbReference>
<dbReference type="PANTHER" id="PTHR46148">
    <property type="entry name" value="CHROMO DOMAIN-CONTAINING PROTEIN"/>
    <property type="match status" value="1"/>
</dbReference>
<accession>A0AAF0T9F0</accession>
<feature type="domain" description="Tf2-1-like SH3-like" evidence="1">
    <location>
        <begin position="112"/>
        <end position="174"/>
    </location>
</feature>
<dbReference type="Pfam" id="PF24626">
    <property type="entry name" value="SH3_Tf2-1"/>
    <property type="match status" value="1"/>
</dbReference>
<evidence type="ECO:0000313" key="3">
    <source>
        <dbReference type="Proteomes" id="UP001234989"/>
    </source>
</evidence>
<keyword evidence="3" id="KW-1185">Reference proteome</keyword>
<proteinExistence type="predicted"/>
<name>A0AAF0T9F0_SOLVR</name>
<gene>
    <name evidence="2" type="ORF">MTR67_002453</name>
</gene>